<keyword evidence="2" id="KW-0812">Transmembrane</keyword>
<gene>
    <name evidence="3" type="ORF">A2519_22360</name>
</gene>
<reference evidence="3 4" key="1">
    <citation type="journal article" date="2016" name="Nat. Commun.">
        <title>Thousands of microbial genomes shed light on interconnected biogeochemical processes in an aquifer system.</title>
        <authorList>
            <person name="Anantharaman K."/>
            <person name="Brown C.T."/>
            <person name="Hug L.A."/>
            <person name="Sharon I."/>
            <person name="Castelle C.J."/>
            <person name="Probst A.J."/>
            <person name="Thomas B.C."/>
            <person name="Singh A."/>
            <person name="Wilkins M.J."/>
            <person name="Karaoz U."/>
            <person name="Brodie E.L."/>
            <person name="Williams K.H."/>
            <person name="Hubbard S.S."/>
            <person name="Banfield J.F."/>
        </authorList>
    </citation>
    <scope>NUCLEOTIDE SEQUENCE [LARGE SCALE GENOMIC DNA]</scope>
</reference>
<sequence length="223" mass="24842">MSVELYLLVLVFAVALTAFAVAINANGVVRNVLCYIFASAILIGGVVLTVNYISDMAVRKAQEIAAKEAEKLRYEEQLRKAEEEARLAAEQQSSTGDEKQYKASLMDIVTKGSDIARSILSVNVDDENADYDALVSRSAGLKNQSYALQKQLDNIKEEDGATDLNETRKILEKAVKTLAVGANYFNLYFKAEDEDQEDERFDIYQRNCKAARSDFSRASEKLK</sequence>
<dbReference type="EMBL" id="MFYX01000155">
    <property type="protein sequence ID" value="OGK00073.1"/>
    <property type="molecule type" value="Genomic_DNA"/>
</dbReference>
<accession>A0A1F7F0I5</accession>
<feature type="transmembrane region" description="Helical" evidence="2">
    <location>
        <begin position="6"/>
        <end position="25"/>
    </location>
</feature>
<keyword evidence="2" id="KW-1133">Transmembrane helix</keyword>
<evidence type="ECO:0000256" key="2">
    <source>
        <dbReference type="SAM" id="Phobius"/>
    </source>
</evidence>
<organism evidence="3 4">
    <name type="scientific">Candidatus Raymondbacteria bacterium RIFOXYD12_FULL_49_13</name>
    <dbReference type="NCBI Taxonomy" id="1817890"/>
    <lineage>
        <taxon>Bacteria</taxon>
        <taxon>Raymondiibacteriota</taxon>
    </lineage>
</organism>
<evidence type="ECO:0000256" key="1">
    <source>
        <dbReference type="SAM" id="Coils"/>
    </source>
</evidence>
<keyword evidence="2" id="KW-0472">Membrane</keyword>
<dbReference type="AlphaFoldDB" id="A0A1F7F0I5"/>
<proteinExistence type="predicted"/>
<protein>
    <submittedName>
        <fullName evidence="3">Uncharacterized protein</fullName>
    </submittedName>
</protein>
<dbReference type="Proteomes" id="UP000179243">
    <property type="component" value="Unassembled WGS sequence"/>
</dbReference>
<evidence type="ECO:0000313" key="3">
    <source>
        <dbReference type="EMBL" id="OGK00073.1"/>
    </source>
</evidence>
<feature type="coiled-coil region" evidence="1">
    <location>
        <begin position="57"/>
        <end position="91"/>
    </location>
</feature>
<name>A0A1F7F0I5_UNCRA</name>
<keyword evidence="1" id="KW-0175">Coiled coil</keyword>
<comment type="caution">
    <text evidence="3">The sequence shown here is derived from an EMBL/GenBank/DDBJ whole genome shotgun (WGS) entry which is preliminary data.</text>
</comment>
<feature type="transmembrane region" description="Helical" evidence="2">
    <location>
        <begin position="32"/>
        <end position="53"/>
    </location>
</feature>
<evidence type="ECO:0000313" key="4">
    <source>
        <dbReference type="Proteomes" id="UP000179243"/>
    </source>
</evidence>